<gene>
    <name evidence="2" type="ORF">L2725_19570</name>
</gene>
<organism evidence="2 3">
    <name type="scientific">Shewanella corallii</name>
    <dbReference type="NCBI Taxonomy" id="560080"/>
    <lineage>
        <taxon>Bacteria</taxon>
        <taxon>Pseudomonadati</taxon>
        <taxon>Pseudomonadota</taxon>
        <taxon>Gammaproteobacteria</taxon>
        <taxon>Alteromonadales</taxon>
        <taxon>Shewanellaceae</taxon>
        <taxon>Shewanella</taxon>
    </lineage>
</organism>
<proteinExistence type="predicted"/>
<sequence length="176" mass="18792">MKARYLLPLLAMVSFASSAMTLSSQDIQEGSRMANTYAYNGFGCSGDNQSPQLSWQGAPKGTKSFAITAYDPDAPTGSGWWHWQVVNIPAKVHSIKRDASGHIKGADELTNDYGSKGFGGVCPPAGDGMHRYEFTVWALPDAKLELPANASAALVGYMLNAKALDKATLTATYVNP</sequence>
<feature type="signal peptide" evidence="1">
    <location>
        <begin position="1"/>
        <end position="19"/>
    </location>
</feature>
<reference evidence="2 3" key="1">
    <citation type="submission" date="2022-01" db="EMBL/GenBank/DDBJ databases">
        <title>Whole genome-based taxonomy of the Shewanellaceae.</title>
        <authorList>
            <person name="Martin-Rodriguez A.J."/>
        </authorList>
    </citation>
    <scope>NUCLEOTIDE SEQUENCE [LARGE SCALE GENOMIC DNA]</scope>
    <source>
        <strain evidence="2 3">DSM 21332</strain>
    </source>
</reference>
<dbReference type="RefSeq" id="WP_249250510.1">
    <property type="nucleotide sequence ID" value="NZ_JAKIKT010000009.1"/>
</dbReference>
<dbReference type="CDD" id="cd00865">
    <property type="entry name" value="PEBP_bact_arch"/>
    <property type="match status" value="1"/>
</dbReference>
<dbReference type="EMBL" id="JAKIKT010000009">
    <property type="protein sequence ID" value="MCL2915946.1"/>
    <property type="molecule type" value="Genomic_DNA"/>
</dbReference>
<dbReference type="InterPro" id="IPR008914">
    <property type="entry name" value="PEBP"/>
</dbReference>
<keyword evidence="3" id="KW-1185">Reference proteome</keyword>
<dbReference type="Proteomes" id="UP001202831">
    <property type="component" value="Unassembled WGS sequence"/>
</dbReference>
<feature type="chain" id="PRO_5046704937" evidence="1">
    <location>
        <begin position="20"/>
        <end position="176"/>
    </location>
</feature>
<dbReference type="SUPFAM" id="SSF49777">
    <property type="entry name" value="PEBP-like"/>
    <property type="match status" value="1"/>
</dbReference>
<evidence type="ECO:0000256" key="1">
    <source>
        <dbReference type="SAM" id="SignalP"/>
    </source>
</evidence>
<dbReference type="GO" id="GO:0004860">
    <property type="term" value="F:protein kinase inhibitor activity"/>
    <property type="evidence" value="ECO:0007669"/>
    <property type="project" value="UniProtKB-KW"/>
</dbReference>
<dbReference type="Gene3D" id="3.90.280.10">
    <property type="entry name" value="PEBP-like"/>
    <property type="match status" value="1"/>
</dbReference>
<dbReference type="InterPro" id="IPR036610">
    <property type="entry name" value="PEBP-like_sf"/>
</dbReference>
<protein>
    <submittedName>
        <fullName evidence="2">YbhB/YbcL family Raf kinase inhibitor-like protein</fullName>
    </submittedName>
</protein>
<accession>A0ABT0NDP1</accession>
<dbReference type="PANTHER" id="PTHR30289:SF1">
    <property type="entry name" value="PEBP (PHOSPHATIDYLETHANOLAMINE-BINDING PROTEIN) FAMILY PROTEIN"/>
    <property type="match status" value="1"/>
</dbReference>
<dbReference type="PANTHER" id="PTHR30289">
    <property type="entry name" value="UNCHARACTERIZED PROTEIN YBCL-RELATED"/>
    <property type="match status" value="1"/>
</dbReference>
<comment type="caution">
    <text evidence="2">The sequence shown here is derived from an EMBL/GenBank/DDBJ whole genome shotgun (WGS) entry which is preliminary data.</text>
</comment>
<dbReference type="InterPro" id="IPR005247">
    <property type="entry name" value="YbhB_YbcL/LppC-like"/>
</dbReference>
<evidence type="ECO:0000313" key="2">
    <source>
        <dbReference type="EMBL" id="MCL2915946.1"/>
    </source>
</evidence>
<keyword evidence="1" id="KW-0732">Signal</keyword>
<name>A0ABT0NDP1_9GAMM</name>
<dbReference type="NCBIfam" id="TIGR00481">
    <property type="entry name" value="YbhB/YbcL family Raf kinase inhibitor-like protein"/>
    <property type="match status" value="1"/>
</dbReference>
<dbReference type="Pfam" id="PF01161">
    <property type="entry name" value="PBP"/>
    <property type="match status" value="1"/>
</dbReference>
<evidence type="ECO:0000313" key="3">
    <source>
        <dbReference type="Proteomes" id="UP001202831"/>
    </source>
</evidence>
<keyword evidence="2" id="KW-0649">Protein kinase inhibitor</keyword>